<proteinExistence type="predicted"/>
<evidence type="ECO:0000256" key="1">
    <source>
        <dbReference type="SAM" id="MobiDB-lite"/>
    </source>
</evidence>
<dbReference type="KEGG" id="abg:Asbog_02454"/>
<dbReference type="EMBL" id="BJVS01000004">
    <property type="protein sequence ID" value="GEL53718.1"/>
    <property type="molecule type" value="Genomic_DNA"/>
</dbReference>
<reference evidence="3 4" key="1">
    <citation type="submission" date="2019-07" db="EMBL/GenBank/DDBJ databases">
        <title>Whole genome shotgun sequence of Asaia bogorensis NBRC 16594.</title>
        <authorList>
            <person name="Hosoyama A."/>
            <person name="Uohara A."/>
            <person name="Ohji S."/>
            <person name="Ichikawa N."/>
        </authorList>
    </citation>
    <scope>NUCLEOTIDE SEQUENCE [LARGE SCALE GENOMIC DNA]</scope>
    <source>
        <strain evidence="3 4">NBRC 16594</strain>
    </source>
</reference>
<dbReference type="AlphaFoldDB" id="A0AAN4R270"/>
<dbReference type="RefSeq" id="WP_146926522.1">
    <property type="nucleotide sequence ID" value="NZ_AP014690.1"/>
</dbReference>
<comment type="caution">
    <text evidence="3">The sequence shown here is derived from an EMBL/GenBank/DDBJ whole genome shotgun (WGS) entry which is preliminary data.</text>
</comment>
<dbReference type="Proteomes" id="UP000321287">
    <property type="component" value="Unassembled WGS sequence"/>
</dbReference>
<feature type="region of interest" description="Disordered" evidence="1">
    <location>
        <begin position="100"/>
        <end position="126"/>
    </location>
</feature>
<feature type="signal peptide" evidence="2">
    <location>
        <begin position="1"/>
        <end position="22"/>
    </location>
</feature>
<accession>A0AAN4R270</accession>
<keyword evidence="2" id="KW-0732">Signal</keyword>
<evidence type="ECO:0000313" key="4">
    <source>
        <dbReference type="Proteomes" id="UP000321287"/>
    </source>
</evidence>
<gene>
    <name evidence="3" type="ORF">ABO01nite_17250</name>
</gene>
<evidence type="ECO:0000256" key="2">
    <source>
        <dbReference type="SAM" id="SignalP"/>
    </source>
</evidence>
<sequence length="174" mass="17707">MRFCSALILGLVSCASIAPLHAAETGVAGQSAPPDASSAQPGNGPAPDNAATPGAQTQKTPGHMRSLRSGLNTVSAFSLEPETADAPLIRQASLTVRAQAPASHDGFTEAPLPDDSLDAPKERGGDDDTKLRPDFFQRNHHQVGDALTGGAGANDQRRGHGSMAAGVAVAIPLD</sequence>
<protein>
    <submittedName>
        <fullName evidence="3">Uncharacterized protein</fullName>
    </submittedName>
</protein>
<name>A0AAN4R270_9PROT</name>
<organism evidence="3 4">
    <name type="scientific">Asaia bogorensis NBRC 16594</name>
    <dbReference type="NCBI Taxonomy" id="1231624"/>
    <lineage>
        <taxon>Bacteria</taxon>
        <taxon>Pseudomonadati</taxon>
        <taxon>Pseudomonadota</taxon>
        <taxon>Alphaproteobacteria</taxon>
        <taxon>Acetobacterales</taxon>
        <taxon>Acetobacteraceae</taxon>
        <taxon>Asaia</taxon>
    </lineage>
</organism>
<evidence type="ECO:0000313" key="3">
    <source>
        <dbReference type="EMBL" id="GEL53718.1"/>
    </source>
</evidence>
<feature type="region of interest" description="Disordered" evidence="1">
    <location>
        <begin position="27"/>
        <end position="66"/>
    </location>
</feature>
<feature type="chain" id="PRO_5042811177" evidence="2">
    <location>
        <begin position="23"/>
        <end position="174"/>
    </location>
</feature>
<keyword evidence="4" id="KW-1185">Reference proteome</keyword>
<dbReference type="GeneID" id="78227881"/>